<keyword evidence="6" id="KW-1185">Reference proteome</keyword>
<proteinExistence type="inferred from homology"/>
<keyword evidence="2 4" id="KW-0479">Metal-binding</keyword>
<dbReference type="Ensembl" id="ENSCHIT00000027045.1">
    <property type="protein sequence ID" value="ENSCHIP00000019230.1"/>
    <property type="gene ID" value="ENSCHIG00000018329.1"/>
</dbReference>
<dbReference type="InterPro" id="IPR036396">
    <property type="entry name" value="Cyt_P450_sf"/>
</dbReference>
<dbReference type="GO" id="GO:0020037">
    <property type="term" value="F:heme binding"/>
    <property type="evidence" value="ECO:0007669"/>
    <property type="project" value="InterPro"/>
</dbReference>
<feature type="binding site" description="axial binding residue" evidence="4">
    <location>
        <position position="130"/>
    </location>
    <ligand>
        <name>heme</name>
        <dbReference type="ChEBI" id="CHEBI:30413"/>
    </ligand>
    <ligandPart>
        <name>Fe</name>
        <dbReference type="ChEBI" id="CHEBI:18248"/>
    </ligandPart>
</feature>
<dbReference type="Gene3D" id="1.10.630.10">
    <property type="entry name" value="Cytochrome P450"/>
    <property type="match status" value="1"/>
</dbReference>
<reference evidence="5" key="2">
    <citation type="submission" date="2025-08" db="UniProtKB">
        <authorList>
            <consortium name="Ensembl"/>
        </authorList>
    </citation>
    <scope>IDENTIFICATION</scope>
</reference>
<name>A0A452F4P5_CAPHI</name>
<protein>
    <submittedName>
        <fullName evidence="5">Uncharacterized protein</fullName>
    </submittedName>
</protein>
<dbReference type="PANTHER" id="PTHR24291">
    <property type="entry name" value="CYTOCHROME P450 FAMILY 4"/>
    <property type="match status" value="1"/>
</dbReference>
<dbReference type="InterPro" id="IPR050196">
    <property type="entry name" value="Cytochrome_P450_Monoox"/>
</dbReference>
<dbReference type="Proteomes" id="UP000291000">
    <property type="component" value="Chromosome 7"/>
</dbReference>
<dbReference type="AlphaFoldDB" id="A0A452F4P5"/>
<comment type="similarity">
    <text evidence="1">Belongs to the cytochrome P450 family.</text>
</comment>
<dbReference type="EMBL" id="LWLT01000008">
    <property type="status" value="NOT_ANNOTATED_CDS"/>
    <property type="molecule type" value="Genomic_DNA"/>
</dbReference>
<reference evidence="5 6" key="1">
    <citation type="submission" date="2016-04" db="EMBL/GenBank/DDBJ databases">
        <title>Polished mammalian reference genomes with single-molecule sequencing and chromosome conformation capture applied to the Capra hircus genome.</title>
        <authorList>
            <person name="Bickhart D.M."/>
            <person name="Koren S."/>
            <person name="Rosen B."/>
            <person name="Hastie A."/>
            <person name="Liachko I."/>
            <person name="Sullivan S.T."/>
            <person name="Burton J."/>
            <person name="Sayre B.L."/>
            <person name="Huson H.J."/>
            <person name="Lee J."/>
            <person name="Lam E."/>
            <person name="Kelley C.M."/>
            <person name="Hutchison J.L."/>
            <person name="Zhou Y."/>
            <person name="Sun J."/>
            <person name="Crisa A."/>
            <person name="Schwartz J.C."/>
            <person name="Hammond J.A."/>
            <person name="Schroeder S.G."/>
            <person name="Liu G.E."/>
            <person name="Dunham M."/>
            <person name="Shendure J."/>
            <person name="Sonstegard T.S."/>
            <person name="Phillippy A.M."/>
            <person name="Van Tassell C.P."/>
            <person name="Smith T.P."/>
        </authorList>
    </citation>
    <scope>NUCLEOTIDE SEQUENCE [LARGE SCALE GENOMIC DNA]</scope>
</reference>
<evidence type="ECO:0000313" key="5">
    <source>
        <dbReference type="Ensembl" id="ENSCHIP00000019230.1"/>
    </source>
</evidence>
<evidence type="ECO:0000256" key="1">
    <source>
        <dbReference type="ARBA" id="ARBA00010617"/>
    </source>
</evidence>
<evidence type="ECO:0000313" key="6">
    <source>
        <dbReference type="Proteomes" id="UP000291000"/>
    </source>
</evidence>
<dbReference type="OMA" id="GHSTHIA"/>
<keyword evidence="3 4" id="KW-0408">Iron</keyword>
<dbReference type="GeneTree" id="ENSGT00940000154646"/>
<dbReference type="GO" id="GO:0016705">
    <property type="term" value="F:oxidoreductase activity, acting on paired donors, with incorporation or reduction of molecular oxygen"/>
    <property type="evidence" value="ECO:0007669"/>
    <property type="project" value="InterPro"/>
</dbReference>
<accession>A0A452F4P5</accession>
<evidence type="ECO:0000256" key="2">
    <source>
        <dbReference type="ARBA" id="ARBA00022723"/>
    </source>
</evidence>
<dbReference type="InterPro" id="IPR002403">
    <property type="entry name" value="Cyt_P450_E_grp-IV"/>
</dbReference>
<evidence type="ECO:0000256" key="4">
    <source>
        <dbReference type="PIRSR" id="PIRSR602403-1"/>
    </source>
</evidence>
<dbReference type="GO" id="GO:0004497">
    <property type="term" value="F:monooxygenase activity"/>
    <property type="evidence" value="ECO:0007669"/>
    <property type="project" value="InterPro"/>
</dbReference>
<evidence type="ECO:0000256" key="3">
    <source>
        <dbReference type="ARBA" id="ARBA00023004"/>
    </source>
</evidence>
<reference evidence="5" key="3">
    <citation type="submission" date="2025-09" db="UniProtKB">
        <authorList>
            <consortium name="Ensembl"/>
        </authorList>
    </citation>
    <scope>IDENTIFICATION</scope>
</reference>
<sequence length="184" mass="21422">MFESHDTIASEHQERCWQEVQELLKDHEPKEIEWDALTLLPFLTMCIKESLRLHPPVMVISCCCTQDIVLPDGWVIPKGVICFINIFRTHHHPSVWPDPEVYGPFCFMPENSKGRSPLAFGPFFSGPRNCIKQTFTMTEMRMVLELTLLCLRILRDKESLRKPELILTAEGRLWLWVEPLSTSQ</sequence>
<dbReference type="SUPFAM" id="SSF48264">
    <property type="entry name" value="Cytochrome P450"/>
    <property type="match status" value="1"/>
</dbReference>
<dbReference type="Pfam" id="PF00067">
    <property type="entry name" value="p450"/>
    <property type="match status" value="1"/>
</dbReference>
<comment type="cofactor">
    <cofactor evidence="4">
        <name>heme</name>
        <dbReference type="ChEBI" id="CHEBI:30413"/>
    </cofactor>
</comment>
<keyword evidence="4" id="KW-0349">Heme</keyword>
<dbReference type="InterPro" id="IPR001128">
    <property type="entry name" value="Cyt_P450"/>
</dbReference>
<dbReference type="STRING" id="9925.ENSCHIP00000019230"/>
<dbReference type="PANTHER" id="PTHR24291:SF198">
    <property type="entry name" value="CYTOCHROME P450 4F3"/>
    <property type="match status" value="1"/>
</dbReference>
<dbReference type="PRINTS" id="PR00465">
    <property type="entry name" value="EP450IV"/>
</dbReference>
<organism evidence="5 6">
    <name type="scientific">Capra hircus</name>
    <name type="common">Goat</name>
    <dbReference type="NCBI Taxonomy" id="9925"/>
    <lineage>
        <taxon>Eukaryota</taxon>
        <taxon>Metazoa</taxon>
        <taxon>Chordata</taxon>
        <taxon>Craniata</taxon>
        <taxon>Vertebrata</taxon>
        <taxon>Euteleostomi</taxon>
        <taxon>Mammalia</taxon>
        <taxon>Eutheria</taxon>
        <taxon>Laurasiatheria</taxon>
        <taxon>Artiodactyla</taxon>
        <taxon>Ruminantia</taxon>
        <taxon>Pecora</taxon>
        <taxon>Bovidae</taxon>
        <taxon>Caprinae</taxon>
        <taxon>Capra</taxon>
    </lineage>
</organism>
<dbReference type="GO" id="GO:0005506">
    <property type="term" value="F:iron ion binding"/>
    <property type="evidence" value="ECO:0007669"/>
    <property type="project" value="InterPro"/>
</dbReference>